<evidence type="ECO:0000313" key="2">
    <source>
        <dbReference type="Proteomes" id="UP000198855"/>
    </source>
</evidence>
<evidence type="ECO:0000313" key="1">
    <source>
        <dbReference type="EMBL" id="SFD56143.1"/>
    </source>
</evidence>
<dbReference type="SFLD" id="SFLDS00003">
    <property type="entry name" value="Haloacid_Dehalogenase"/>
    <property type="match status" value="1"/>
</dbReference>
<dbReference type="Gene3D" id="3.40.50.1000">
    <property type="entry name" value="HAD superfamily/HAD-like"/>
    <property type="match status" value="1"/>
</dbReference>
<name>A0A1I1TIB0_9BACL</name>
<dbReference type="InterPro" id="IPR050155">
    <property type="entry name" value="HAD-like_hydrolase_sf"/>
</dbReference>
<dbReference type="NCBIfam" id="TIGR01549">
    <property type="entry name" value="HAD-SF-IA-v1"/>
    <property type="match status" value="1"/>
</dbReference>
<dbReference type="STRING" id="1045775.SAMN05216378_0449"/>
<dbReference type="RefSeq" id="WP_091180520.1">
    <property type="nucleotide sequence ID" value="NZ_FOMT01000001.1"/>
</dbReference>
<accession>A0A1I1TIB0</accession>
<dbReference type="GO" id="GO:0004713">
    <property type="term" value="F:protein tyrosine kinase activity"/>
    <property type="evidence" value="ECO:0007669"/>
    <property type="project" value="TreeGrafter"/>
</dbReference>
<dbReference type="SUPFAM" id="SSF56784">
    <property type="entry name" value="HAD-like"/>
    <property type="match status" value="1"/>
</dbReference>
<dbReference type="InterPro" id="IPR041492">
    <property type="entry name" value="HAD_2"/>
</dbReference>
<keyword evidence="2" id="KW-1185">Reference proteome</keyword>
<reference evidence="2" key="1">
    <citation type="submission" date="2016-10" db="EMBL/GenBank/DDBJ databases">
        <authorList>
            <person name="Varghese N."/>
            <person name="Submissions S."/>
        </authorList>
    </citation>
    <scope>NUCLEOTIDE SEQUENCE [LARGE SCALE GENOMIC DNA]</scope>
    <source>
        <strain evidence="2">CGMCC 1.10784</strain>
    </source>
</reference>
<sequence>MTKTYSHILFDLDGTLTDPKLGITSAIQYSLSKFDIQVDNLDVLDPFIGPPLAGSFKEYYGFTDEMATQAIAYYREYFAERGMYENERYEGIKEVLASLKEQGALLYVATSKPTFFAEKIILYFELSEYFEFIGGSNLDNTRVDKGEVIEHVLLSCGLSAEDAIMIGDRKHDIIGAKRHGMDSIGVGYGYGSKEELKFAEPTYLAATVEELGLLLARLVRK</sequence>
<dbReference type="InterPro" id="IPR023198">
    <property type="entry name" value="PGP-like_dom2"/>
</dbReference>
<dbReference type="PANTHER" id="PTHR43434">
    <property type="entry name" value="PHOSPHOGLYCOLATE PHOSPHATASE"/>
    <property type="match status" value="1"/>
</dbReference>
<gene>
    <name evidence="1" type="ORF">SAMN05216378_0449</name>
</gene>
<dbReference type="Gene3D" id="1.10.150.240">
    <property type="entry name" value="Putative phosphatase, domain 2"/>
    <property type="match status" value="1"/>
</dbReference>
<dbReference type="EMBL" id="FOMT01000001">
    <property type="protein sequence ID" value="SFD56143.1"/>
    <property type="molecule type" value="Genomic_DNA"/>
</dbReference>
<proteinExistence type="predicted"/>
<dbReference type="SFLD" id="SFLDG01129">
    <property type="entry name" value="C1.5:_HAD__Beta-PGM__Phosphata"/>
    <property type="match status" value="1"/>
</dbReference>
<dbReference type="Pfam" id="PF13419">
    <property type="entry name" value="HAD_2"/>
    <property type="match status" value="1"/>
</dbReference>
<dbReference type="InterPro" id="IPR036412">
    <property type="entry name" value="HAD-like_sf"/>
</dbReference>
<dbReference type="CDD" id="cd04302">
    <property type="entry name" value="HAD_5NT"/>
    <property type="match status" value="1"/>
</dbReference>
<dbReference type="GO" id="GO:0005829">
    <property type="term" value="C:cytosol"/>
    <property type="evidence" value="ECO:0007669"/>
    <property type="project" value="TreeGrafter"/>
</dbReference>
<dbReference type="PANTHER" id="PTHR43434:SF20">
    <property type="entry name" value="5'-NUCLEOTIDASE"/>
    <property type="match status" value="1"/>
</dbReference>
<dbReference type="Proteomes" id="UP000198855">
    <property type="component" value="Unassembled WGS sequence"/>
</dbReference>
<dbReference type="OrthoDB" id="9792518at2"/>
<dbReference type="InterPro" id="IPR023214">
    <property type="entry name" value="HAD_sf"/>
</dbReference>
<dbReference type="AlphaFoldDB" id="A0A1I1TIB0"/>
<dbReference type="FunFam" id="3.40.50.1000:FF:000022">
    <property type="entry name" value="Phosphoglycolate phosphatase"/>
    <property type="match status" value="1"/>
</dbReference>
<dbReference type="InterPro" id="IPR006439">
    <property type="entry name" value="HAD-SF_hydro_IA"/>
</dbReference>
<protein>
    <submittedName>
        <fullName evidence="1">Phosphoglycolate phosphatase</fullName>
    </submittedName>
</protein>
<organism evidence="1 2">
    <name type="scientific">Paenibacillus catalpae</name>
    <dbReference type="NCBI Taxonomy" id="1045775"/>
    <lineage>
        <taxon>Bacteria</taxon>
        <taxon>Bacillati</taxon>
        <taxon>Bacillota</taxon>
        <taxon>Bacilli</taxon>
        <taxon>Bacillales</taxon>
        <taxon>Paenibacillaceae</taxon>
        <taxon>Paenibacillus</taxon>
    </lineage>
</organism>